<dbReference type="GO" id="GO:0032259">
    <property type="term" value="P:methylation"/>
    <property type="evidence" value="ECO:0007669"/>
    <property type="project" value="UniProtKB-KW"/>
</dbReference>
<evidence type="ECO:0000313" key="3">
    <source>
        <dbReference type="Proteomes" id="UP000800094"/>
    </source>
</evidence>
<organism evidence="2 3">
    <name type="scientific">Trematosphaeria pertusa</name>
    <dbReference type="NCBI Taxonomy" id="390896"/>
    <lineage>
        <taxon>Eukaryota</taxon>
        <taxon>Fungi</taxon>
        <taxon>Dikarya</taxon>
        <taxon>Ascomycota</taxon>
        <taxon>Pezizomycotina</taxon>
        <taxon>Dothideomycetes</taxon>
        <taxon>Pleosporomycetidae</taxon>
        <taxon>Pleosporales</taxon>
        <taxon>Massarineae</taxon>
        <taxon>Trematosphaeriaceae</taxon>
        <taxon>Trematosphaeria</taxon>
    </lineage>
</organism>
<name>A0A6A6IIM9_9PLEO</name>
<dbReference type="InterPro" id="IPR029063">
    <property type="entry name" value="SAM-dependent_MTases_sf"/>
</dbReference>
<dbReference type="GO" id="GO:0008168">
    <property type="term" value="F:methyltransferase activity"/>
    <property type="evidence" value="ECO:0007669"/>
    <property type="project" value="UniProtKB-KW"/>
</dbReference>
<dbReference type="Gene3D" id="3.40.50.150">
    <property type="entry name" value="Vaccinia Virus protein VP39"/>
    <property type="match status" value="1"/>
</dbReference>
<accession>A0A6A6IIM9</accession>
<reference evidence="2" key="1">
    <citation type="journal article" date="2020" name="Stud. Mycol.">
        <title>101 Dothideomycetes genomes: a test case for predicting lifestyles and emergence of pathogens.</title>
        <authorList>
            <person name="Haridas S."/>
            <person name="Albert R."/>
            <person name="Binder M."/>
            <person name="Bloem J."/>
            <person name="Labutti K."/>
            <person name="Salamov A."/>
            <person name="Andreopoulos B."/>
            <person name="Baker S."/>
            <person name="Barry K."/>
            <person name="Bills G."/>
            <person name="Bluhm B."/>
            <person name="Cannon C."/>
            <person name="Castanera R."/>
            <person name="Culley D."/>
            <person name="Daum C."/>
            <person name="Ezra D."/>
            <person name="Gonzalez J."/>
            <person name="Henrissat B."/>
            <person name="Kuo A."/>
            <person name="Liang C."/>
            <person name="Lipzen A."/>
            <person name="Lutzoni F."/>
            <person name="Magnuson J."/>
            <person name="Mondo S."/>
            <person name="Nolan M."/>
            <person name="Ohm R."/>
            <person name="Pangilinan J."/>
            <person name="Park H.-J."/>
            <person name="Ramirez L."/>
            <person name="Alfaro M."/>
            <person name="Sun H."/>
            <person name="Tritt A."/>
            <person name="Yoshinaga Y."/>
            <person name="Zwiers L.-H."/>
            <person name="Turgeon B."/>
            <person name="Goodwin S."/>
            <person name="Spatafora J."/>
            <person name="Crous P."/>
            <person name="Grigoriev I."/>
        </authorList>
    </citation>
    <scope>NUCLEOTIDE SEQUENCE</scope>
    <source>
        <strain evidence="2">CBS 122368</strain>
    </source>
</reference>
<protein>
    <submittedName>
        <fullName evidence="2">S-adenosyl-L-methionine-dependent methyltransferase</fullName>
    </submittedName>
</protein>
<dbReference type="EMBL" id="ML987194">
    <property type="protein sequence ID" value="KAF2250069.1"/>
    <property type="molecule type" value="Genomic_DNA"/>
</dbReference>
<gene>
    <name evidence="2" type="ORF">BU26DRAFT_593754</name>
</gene>
<dbReference type="RefSeq" id="XP_033685073.1">
    <property type="nucleotide sequence ID" value="XM_033834882.1"/>
</dbReference>
<dbReference type="GeneID" id="54588212"/>
<dbReference type="CDD" id="cd02440">
    <property type="entry name" value="AdoMet_MTases"/>
    <property type="match status" value="1"/>
</dbReference>
<dbReference type="Pfam" id="PF13649">
    <property type="entry name" value="Methyltransf_25"/>
    <property type="match status" value="1"/>
</dbReference>
<dbReference type="OrthoDB" id="2013972at2759"/>
<feature type="domain" description="Methyltransferase" evidence="1">
    <location>
        <begin position="51"/>
        <end position="150"/>
    </location>
</feature>
<dbReference type="AlphaFoldDB" id="A0A6A6IIM9"/>
<proteinExistence type="predicted"/>
<dbReference type="SUPFAM" id="SSF53335">
    <property type="entry name" value="S-adenosyl-L-methionine-dependent methyltransferases"/>
    <property type="match status" value="1"/>
</dbReference>
<keyword evidence="2" id="KW-0489">Methyltransferase</keyword>
<dbReference type="Proteomes" id="UP000800094">
    <property type="component" value="Unassembled WGS sequence"/>
</dbReference>
<keyword evidence="2" id="KW-0808">Transferase</keyword>
<dbReference type="InterPro" id="IPR041698">
    <property type="entry name" value="Methyltransf_25"/>
</dbReference>
<sequence length="271" mass="29068">MNHSQSDNAFVPKPALSPTAELYDELTGDGMENLAKATIAQMPPIPDGAVVHDNGCGTGAATAAILASLSGSAASLSIKGTDVNENALDVYRKRADERGWPAESIHMDSSQLSFCDNFFTHSIGSALLFVLPEDGVTAMKEVYRTLKPGGTAAVNCWAHTPNIRPIQAAAKATRPAGTPFPREGVDKWSDPDFLLGTDVHVSTVEIVRFATMAWSFIGGTSEVGWLQTDEERWDQAIGVVVEELRKSKGFMELDGGRCELEFIANIVIATK</sequence>
<evidence type="ECO:0000313" key="2">
    <source>
        <dbReference type="EMBL" id="KAF2250069.1"/>
    </source>
</evidence>
<evidence type="ECO:0000259" key="1">
    <source>
        <dbReference type="Pfam" id="PF13649"/>
    </source>
</evidence>
<keyword evidence="3" id="KW-1185">Reference proteome</keyword>